<organism evidence="2 3">
    <name type="scientific">Prymnesium parvum</name>
    <name type="common">Toxic golden alga</name>
    <dbReference type="NCBI Taxonomy" id="97485"/>
    <lineage>
        <taxon>Eukaryota</taxon>
        <taxon>Haptista</taxon>
        <taxon>Haptophyta</taxon>
        <taxon>Prymnesiophyceae</taxon>
        <taxon>Prymnesiales</taxon>
        <taxon>Prymnesiaceae</taxon>
        <taxon>Prymnesium</taxon>
    </lineage>
</organism>
<sequence length="74" mass="7808">MGLPATDVALPSTRSGEQAAREGVSSRPAPEGAARRTAGPWEEPLRWRGGRPSIRATQTVNGARPLCLLAESDL</sequence>
<dbReference type="EMBL" id="JBGBPQ010000020">
    <property type="protein sequence ID" value="KAL1503941.1"/>
    <property type="molecule type" value="Genomic_DNA"/>
</dbReference>
<gene>
    <name evidence="2" type="ORF">AB1Y20_010360</name>
</gene>
<proteinExistence type="predicted"/>
<accession>A0AB34INE6</accession>
<evidence type="ECO:0000313" key="3">
    <source>
        <dbReference type="Proteomes" id="UP001515480"/>
    </source>
</evidence>
<evidence type="ECO:0000256" key="1">
    <source>
        <dbReference type="SAM" id="MobiDB-lite"/>
    </source>
</evidence>
<name>A0AB34INE6_PRYPA</name>
<evidence type="ECO:0000313" key="2">
    <source>
        <dbReference type="EMBL" id="KAL1503941.1"/>
    </source>
</evidence>
<comment type="caution">
    <text evidence="2">The sequence shown here is derived from an EMBL/GenBank/DDBJ whole genome shotgun (WGS) entry which is preliminary data.</text>
</comment>
<dbReference type="AlphaFoldDB" id="A0AB34INE6"/>
<protein>
    <submittedName>
        <fullName evidence="2">Uncharacterized protein</fullName>
    </submittedName>
</protein>
<dbReference type="Proteomes" id="UP001515480">
    <property type="component" value="Unassembled WGS sequence"/>
</dbReference>
<keyword evidence="3" id="KW-1185">Reference proteome</keyword>
<reference evidence="2 3" key="1">
    <citation type="journal article" date="2024" name="Science">
        <title>Giant polyketide synthase enzymes in the biosynthesis of giant marine polyether toxins.</title>
        <authorList>
            <person name="Fallon T.R."/>
            <person name="Shende V.V."/>
            <person name="Wierzbicki I.H."/>
            <person name="Pendleton A.L."/>
            <person name="Watervoot N.F."/>
            <person name="Auber R.P."/>
            <person name="Gonzalez D.J."/>
            <person name="Wisecaver J.H."/>
            <person name="Moore B.S."/>
        </authorList>
    </citation>
    <scope>NUCLEOTIDE SEQUENCE [LARGE SCALE GENOMIC DNA]</scope>
    <source>
        <strain evidence="2 3">12B1</strain>
    </source>
</reference>
<feature type="region of interest" description="Disordered" evidence="1">
    <location>
        <begin position="1"/>
        <end position="52"/>
    </location>
</feature>